<comment type="caution">
    <text evidence="2">The sequence shown here is derived from an EMBL/GenBank/DDBJ whole genome shotgun (WGS) entry which is preliminary data.</text>
</comment>
<keyword evidence="3" id="KW-1185">Reference proteome</keyword>
<feature type="transmembrane region" description="Helical" evidence="1">
    <location>
        <begin position="39"/>
        <end position="58"/>
    </location>
</feature>
<gene>
    <name evidence="2" type="ORF">GCM10009827_010710</name>
</gene>
<evidence type="ECO:0000256" key="1">
    <source>
        <dbReference type="SAM" id="Phobius"/>
    </source>
</evidence>
<dbReference type="Pfam" id="PF14012">
    <property type="entry name" value="DUF4229"/>
    <property type="match status" value="1"/>
</dbReference>
<keyword evidence="1" id="KW-0812">Transmembrane</keyword>
<feature type="transmembrane region" description="Helical" evidence="1">
    <location>
        <begin position="12"/>
        <end position="33"/>
    </location>
</feature>
<evidence type="ECO:0000313" key="2">
    <source>
        <dbReference type="EMBL" id="GAA1501405.1"/>
    </source>
</evidence>
<evidence type="ECO:0000313" key="3">
    <source>
        <dbReference type="Proteomes" id="UP001501470"/>
    </source>
</evidence>
<dbReference type="EMBL" id="BAAAQD010000001">
    <property type="protein sequence ID" value="GAA1501405.1"/>
    <property type="molecule type" value="Genomic_DNA"/>
</dbReference>
<keyword evidence="1" id="KW-0472">Membrane</keyword>
<proteinExistence type="predicted"/>
<accession>A0ABN1ZNI7</accession>
<keyword evidence="1" id="KW-1133">Transmembrane helix</keyword>
<protein>
    <recommendedName>
        <fullName evidence="4">DUF4229 domain-containing protein</fullName>
    </recommendedName>
</protein>
<name>A0ABN1ZNI7_9ACTN</name>
<evidence type="ECO:0008006" key="4">
    <source>
        <dbReference type="Google" id="ProtNLM"/>
    </source>
</evidence>
<sequence length="88" mass="9916">MDRRYSRRMGSVAKLLAARLVLFVAAAGVMYMLPIALDPAFKLAIALVVSMILSAFLLRRLRADVTADVQDRVQRRQERRSGSDRPAR</sequence>
<dbReference type="Proteomes" id="UP001501470">
    <property type="component" value="Unassembled WGS sequence"/>
</dbReference>
<dbReference type="InterPro" id="IPR025323">
    <property type="entry name" value="DUF4229"/>
</dbReference>
<organism evidence="2 3">
    <name type="scientific">Dactylosporangium maewongense</name>
    <dbReference type="NCBI Taxonomy" id="634393"/>
    <lineage>
        <taxon>Bacteria</taxon>
        <taxon>Bacillati</taxon>
        <taxon>Actinomycetota</taxon>
        <taxon>Actinomycetes</taxon>
        <taxon>Micromonosporales</taxon>
        <taxon>Micromonosporaceae</taxon>
        <taxon>Dactylosporangium</taxon>
    </lineage>
</organism>
<reference evidence="2 3" key="1">
    <citation type="journal article" date="2019" name="Int. J. Syst. Evol. Microbiol.">
        <title>The Global Catalogue of Microorganisms (GCM) 10K type strain sequencing project: providing services to taxonomists for standard genome sequencing and annotation.</title>
        <authorList>
            <consortium name="The Broad Institute Genomics Platform"/>
            <consortium name="The Broad Institute Genome Sequencing Center for Infectious Disease"/>
            <person name="Wu L."/>
            <person name="Ma J."/>
        </authorList>
    </citation>
    <scope>NUCLEOTIDE SEQUENCE [LARGE SCALE GENOMIC DNA]</scope>
    <source>
        <strain evidence="2 3">JCM 15933</strain>
    </source>
</reference>